<protein>
    <submittedName>
        <fullName evidence="1">Uncharacterized protein</fullName>
    </submittedName>
</protein>
<sequence length="235" mass="25995">NRFTSTSELNLSMSSLDDLKSSKVSIEGRTDNDLEKHKNHLRNLEIPVPPLDFEYLRHDSTCFTAIRRSCTVTFKPGHNRDSSSSNDSGVSTASLRLRRTDFTEFEMPVTTSLSAKLLREYALGQAGKSSSDLSLPRRSKSIDPLGELVFQFQDSTSTAKSTSALLSVVGGKESRVMRFIDAPSTSSGTSDLSDYMDNLSISSYSSNDNPRMSRCAVTTLKPRSGKEYHKIDRST</sequence>
<accession>A0A1B6LK76</accession>
<feature type="non-terminal residue" evidence="1">
    <location>
        <position position="1"/>
    </location>
</feature>
<dbReference type="EMBL" id="GEBQ01015897">
    <property type="protein sequence ID" value="JAT24080.1"/>
    <property type="molecule type" value="Transcribed_RNA"/>
</dbReference>
<gene>
    <name evidence="1" type="ORF">g.51941</name>
</gene>
<proteinExistence type="predicted"/>
<feature type="non-terminal residue" evidence="1">
    <location>
        <position position="235"/>
    </location>
</feature>
<name>A0A1B6LK76_9HEMI</name>
<organism evidence="1">
    <name type="scientific">Graphocephala atropunctata</name>
    <dbReference type="NCBI Taxonomy" id="36148"/>
    <lineage>
        <taxon>Eukaryota</taxon>
        <taxon>Metazoa</taxon>
        <taxon>Ecdysozoa</taxon>
        <taxon>Arthropoda</taxon>
        <taxon>Hexapoda</taxon>
        <taxon>Insecta</taxon>
        <taxon>Pterygota</taxon>
        <taxon>Neoptera</taxon>
        <taxon>Paraneoptera</taxon>
        <taxon>Hemiptera</taxon>
        <taxon>Auchenorrhyncha</taxon>
        <taxon>Membracoidea</taxon>
        <taxon>Cicadellidae</taxon>
        <taxon>Cicadellinae</taxon>
        <taxon>Cicadellini</taxon>
        <taxon>Graphocephala</taxon>
    </lineage>
</organism>
<dbReference type="AlphaFoldDB" id="A0A1B6LK76"/>
<reference evidence="1" key="1">
    <citation type="submission" date="2015-11" db="EMBL/GenBank/DDBJ databases">
        <title>De novo transcriptome assembly of four potential Pierce s Disease insect vectors from Arizona vineyards.</title>
        <authorList>
            <person name="Tassone E.E."/>
        </authorList>
    </citation>
    <scope>NUCLEOTIDE SEQUENCE</scope>
</reference>
<evidence type="ECO:0000313" key="1">
    <source>
        <dbReference type="EMBL" id="JAT24080.1"/>
    </source>
</evidence>